<evidence type="ECO:0000256" key="1">
    <source>
        <dbReference type="ARBA" id="ARBA00004496"/>
    </source>
</evidence>
<dbReference type="InterPro" id="IPR036388">
    <property type="entry name" value="WH-like_DNA-bd_sf"/>
</dbReference>
<dbReference type="PANTHER" id="PTHR33238">
    <property type="entry name" value="IRON (METAL) DEPENDENT REPRESSOR, DTXR FAMILY"/>
    <property type="match status" value="1"/>
</dbReference>
<proteinExistence type="inferred from homology"/>
<dbReference type="InterPro" id="IPR022687">
    <property type="entry name" value="HTH_DTXR"/>
</dbReference>
<protein>
    <recommendedName>
        <fullName evidence="11">Manganese transport regulator</fullName>
    </recommendedName>
</protein>
<evidence type="ECO:0000256" key="10">
    <source>
        <dbReference type="ARBA" id="ARBA00023211"/>
    </source>
</evidence>
<dbReference type="Gene3D" id="1.10.10.10">
    <property type="entry name" value="Winged helix-like DNA-binding domain superfamily/Winged helix DNA-binding domain"/>
    <property type="match status" value="1"/>
</dbReference>
<evidence type="ECO:0000313" key="14">
    <source>
        <dbReference type="EMBL" id="PTQ53759.1"/>
    </source>
</evidence>
<comment type="subunit">
    <text evidence="3">Homodimer.</text>
</comment>
<dbReference type="InterPro" id="IPR001367">
    <property type="entry name" value="Fe_dep_repressor"/>
</dbReference>
<comment type="caution">
    <text evidence="14">The sequence shown here is derived from an EMBL/GenBank/DDBJ whole genome shotgun (WGS) entry which is preliminary data.</text>
</comment>
<feature type="domain" description="HTH dtxR-type" evidence="13">
    <location>
        <begin position="1"/>
        <end position="58"/>
    </location>
</feature>
<dbReference type="PANTHER" id="PTHR33238:SF11">
    <property type="entry name" value="TRANSCRIPTIONAL REGULATOR MNTR"/>
    <property type="match status" value="1"/>
</dbReference>
<dbReference type="AlphaFoldDB" id="A0A2T5GC40"/>
<feature type="compositionally biased region" description="Basic and acidic residues" evidence="12">
    <location>
        <begin position="128"/>
        <end position="139"/>
    </location>
</feature>
<dbReference type="GO" id="GO:0003700">
    <property type="term" value="F:DNA-binding transcription factor activity"/>
    <property type="evidence" value="ECO:0007669"/>
    <property type="project" value="InterPro"/>
</dbReference>
<name>A0A2T5GC40_HYDSH</name>
<reference evidence="14 15" key="1">
    <citation type="submission" date="2017-08" db="EMBL/GenBank/DDBJ databases">
        <title>Burning lignite coal seam in the remote Altai Mountains harbors a hydrogen-driven thermophilic microbial community.</title>
        <authorList>
            <person name="Kadnikov V.V."/>
            <person name="Mardanov A.V."/>
            <person name="Ivasenko D."/>
            <person name="Beletsky A.V."/>
            <person name="Karnachuk O.V."/>
            <person name="Ravin N.V."/>
        </authorList>
    </citation>
    <scope>NUCLEOTIDE SEQUENCE [LARGE SCALE GENOMIC DNA]</scope>
    <source>
        <strain evidence="14">AL33</strain>
    </source>
</reference>
<evidence type="ECO:0000256" key="11">
    <source>
        <dbReference type="ARBA" id="ARBA00032593"/>
    </source>
</evidence>
<dbReference type="SMART" id="SM00529">
    <property type="entry name" value="HTH_DTXR"/>
    <property type="match status" value="1"/>
</dbReference>
<sequence length="193" mass="20783">MEDYLEQIFTLIKEKGYARVADIAEALEVHPSSVTKMIQKLDKSEYLKYEKYRGFVLTPKGKKLGKRLVDRHAILEEFLRLIGVPEGDVVADVEGMEHHVGPETLSALSDLVQFLKEDPKRLAAFREFRARNEEERGEGGAEGGAGAETDVDDGPETGRPEADDGIGAASGSAGAQAGADQRGGVGAGERANA</sequence>
<keyword evidence="5" id="KW-0678">Repressor</keyword>
<feature type="region of interest" description="Disordered" evidence="12">
    <location>
        <begin position="128"/>
        <end position="193"/>
    </location>
</feature>
<dbReference type="Proteomes" id="UP000244180">
    <property type="component" value="Unassembled WGS sequence"/>
</dbReference>
<dbReference type="InterPro" id="IPR036390">
    <property type="entry name" value="WH_DNA-bd_sf"/>
</dbReference>
<dbReference type="PROSITE" id="PS50944">
    <property type="entry name" value="HTH_DTXR"/>
    <property type="match status" value="1"/>
</dbReference>
<accession>A0A2T5GC40</accession>
<evidence type="ECO:0000256" key="12">
    <source>
        <dbReference type="SAM" id="MobiDB-lite"/>
    </source>
</evidence>
<comment type="similarity">
    <text evidence="2">Belongs to the DtxR/MntR family.</text>
</comment>
<dbReference type="InterPro" id="IPR036421">
    <property type="entry name" value="Fe_dep_repressor_sf"/>
</dbReference>
<dbReference type="Pfam" id="PF01325">
    <property type="entry name" value="Fe_dep_repress"/>
    <property type="match status" value="1"/>
</dbReference>
<comment type="subcellular location">
    <subcellularLocation>
        <location evidence="1">Cytoplasm</location>
    </subcellularLocation>
</comment>
<keyword evidence="4" id="KW-0963">Cytoplasm</keyword>
<feature type="compositionally biased region" description="Low complexity" evidence="12">
    <location>
        <begin position="165"/>
        <end position="180"/>
    </location>
</feature>
<evidence type="ECO:0000256" key="7">
    <source>
        <dbReference type="ARBA" id="ARBA00023125"/>
    </source>
</evidence>
<dbReference type="GO" id="GO:0046983">
    <property type="term" value="F:protein dimerization activity"/>
    <property type="evidence" value="ECO:0007669"/>
    <property type="project" value="InterPro"/>
</dbReference>
<dbReference type="Gene3D" id="1.10.60.10">
    <property type="entry name" value="Iron dependent repressor, metal binding and dimerisation domain"/>
    <property type="match status" value="1"/>
</dbReference>
<dbReference type="InterPro" id="IPR050536">
    <property type="entry name" value="DtxR_MntR_Metal-Reg"/>
</dbReference>
<evidence type="ECO:0000256" key="2">
    <source>
        <dbReference type="ARBA" id="ARBA00007871"/>
    </source>
</evidence>
<evidence type="ECO:0000256" key="8">
    <source>
        <dbReference type="ARBA" id="ARBA00023159"/>
    </source>
</evidence>
<dbReference type="GO" id="GO:0005737">
    <property type="term" value="C:cytoplasm"/>
    <property type="evidence" value="ECO:0007669"/>
    <property type="project" value="UniProtKB-SubCell"/>
</dbReference>
<dbReference type="InterPro" id="IPR022689">
    <property type="entry name" value="Iron_dep_repressor"/>
</dbReference>
<evidence type="ECO:0000256" key="4">
    <source>
        <dbReference type="ARBA" id="ARBA00022490"/>
    </source>
</evidence>
<organism evidence="14 15">
    <name type="scientific">Hydrogenibacillus schlegelii</name>
    <name type="common">Bacillus schlegelii</name>
    <dbReference type="NCBI Taxonomy" id="1484"/>
    <lineage>
        <taxon>Bacteria</taxon>
        <taxon>Bacillati</taxon>
        <taxon>Bacillota</taxon>
        <taxon>Bacilli</taxon>
        <taxon>Bacillales</taxon>
        <taxon>Bacillales Family X. Incertae Sedis</taxon>
        <taxon>Hydrogenibacillus</taxon>
    </lineage>
</organism>
<evidence type="ECO:0000256" key="3">
    <source>
        <dbReference type="ARBA" id="ARBA00011738"/>
    </source>
</evidence>
<dbReference type="GO" id="GO:0046914">
    <property type="term" value="F:transition metal ion binding"/>
    <property type="evidence" value="ECO:0007669"/>
    <property type="project" value="InterPro"/>
</dbReference>
<dbReference type="EMBL" id="PEBV01000011">
    <property type="protein sequence ID" value="PTQ53759.1"/>
    <property type="molecule type" value="Genomic_DNA"/>
</dbReference>
<evidence type="ECO:0000256" key="6">
    <source>
        <dbReference type="ARBA" id="ARBA00023015"/>
    </source>
</evidence>
<gene>
    <name evidence="14" type="ORF">HSCHL_1527</name>
</gene>
<dbReference type="FunFam" id="1.10.10.10:FF:000189">
    <property type="entry name" value="HTH-type transcriptional regulator MntR"/>
    <property type="match status" value="1"/>
</dbReference>
<keyword evidence="8" id="KW-0010">Activator</keyword>
<dbReference type="GO" id="GO:0003677">
    <property type="term" value="F:DNA binding"/>
    <property type="evidence" value="ECO:0007669"/>
    <property type="project" value="UniProtKB-KW"/>
</dbReference>
<evidence type="ECO:0000259" key="13">
    <source>
        <dbReference type="PROSITE" id="PS50944"/>
    </source>
</evidence>
<dbReference type="Pfam" id="PF02742">
    <property type="entry name" value="Fe_dep_repr_C"/>
    <property type="match status" value="1"/>
</dbReference>
<keyword evidence="9" id="KW-0804">Transcription</keyword>
<dbReference type="SUPFAM" id="SSF47979">
    <property type="entry name" value="Iron-dependent repressor protein, dimerization domain"/>
    <property type="match status" value="1"/>
</dbReference>
<dbReference type="SUPFAM" id="SSF46785">
    <property type="entry name" value="Winged helix' DNA-binding domain"/>
    <property type="match status" value="1"/>
</dbReference>
<dbReference type="NCBIfam" id="NF003025">
    <property type="entry name" value="PRK03902.1"/>
    <property type="match status" value="1"/>
</dbReference>
<evidence type="ECO:0000313" key="15">
    <source>
        <dbReference type="Proteomes" id="UP000244180"/>
    </source>
</evidence>
<evidence type="ECO:0000256" key="9">
    <source>
        <dbReference type="ARBA" id="ARBA00023163"/>
    </source>
</evidence>
<keyword evidence="7" id="KW-0238">DNA-binding</keyword>
<keyword evidence="10" id="KW-0464">Manganese</keyword>
<evidence type="ECO:0000256" key="5">
    <source>
        <dbReference type="ARBA" id="ARBA00022491"/>
    </source>
</evidence>
<keyword evidence="6" id="KW-0805">Transcription regulation</keyword>